<evidence type="ECO:0000313" key="11">
    <source>
        <dbReference type="Proteomes" id="UP000694429"/>
    </source>
</evidence>
<evidence type="ECO:0000256" key="5">
    <source>
        <dbReference type="ARBA" id="ARBA00022989"/>
    </source>
</evidence>
<evidence type="ECO:0000256" key="3">
    <source>
        <dbReference type="ARBA" id="ARBA00022734"/>
    </source>
</evidence>
<comment type="subcellular location">
    <subcellularLocation>
        <location evidence="1">Membrane</location>
        <topology evidence="1">Single-pass type II membrane protein</topology>
    </subcellularLocation>
</comment>
<keyword evidence="5 8" id="KW-1133">Transmembrane helix</keyword>
<evidence type="ECO:0000259" key="9">
    <source>
        <dbReference type="PROSITE" id="PS50041"/>
    </source>
</evidence>
<feature type="transmembrane region" description="Helical" evidence="8">
    <location>
        <begin position="235"/>
        <end position="258"/>
    </location>
</feature>
<sequence>MNNQGCTYAELNRVNNSKRQQMKAKGTKNSISVTEQEITYTELNLQNASQDHPGERKNYHCKGKILARMLGIICFVLMSTVITIVLISFFSVTEILEQNNSSLKTNIQKAYHCGHCPKEWFTYSNHCYYISTERKSWNESLASCASNNSNLLYIDDEEELYILDFFIFSSWIGVSQRSSNSWVSPKGLTFFSEQLSATSGRDNCTFLYLHINKNKISFASCVERKTYVSSCPGKLIAGILGIICLILMSTVITIAGILSTEGPVRNNTSLEITTQKGLYCGHCAKGWFTYSNNCYYISTKRKPWNESLTSCSSKNSTLLNIDDKKEMSLFSHLIRSSWIIDYQRISINSPVCTKVSTFFSKALPISSESNKNCPYFNFDSNKGCFESCLDLKTYVCKHQII</sequence>
<dbReference type="PANTHER" id="PTHR22800:SF255">
    <property type="entry name" value="C-TYPE LECTIN DOMAIN-CONTAINING PROTEIN"/>
    <property type="match status" value="1"/>
</dbReference>
<keyword evidence="7" id="KW-0325">Glycoprotein</keyword>
<dbReference type="InterPro" id="IPR016186">
    <property type="entry name" value="C-type_lectin-like/link_sf"/>
</dbReference>
<dbReference type="Ensembl" id="ENSCAFT00030034978.1">
    <property type="protein sequence ID" value="ENSCAFP00030030502.1"/>
    <property type="gene ID" value="ENSCAFG00030019008.1"/>
</dbReference>
<dbReference type="InterPro" id="IPR050919">
    <property type="entry name" value="NKG2/CD94_NK_receptors"/>
</dbReference>
<evidence type="ECO:0000256" key="2">
    <source>
        <dbReference type="ARBA" id="ARBA00022692"/>
    </source>
</evidence>
<evidence type="ECO:0000256" key="8">
    <source>
        <dbReference type="SAM" id="Phobius"/>
    </source>
</evidence>
<dbReference type="GO" id="GO:0016020">
    <property type="term" value="C:membrane"/>
    <property type="evidence" value="ECO:0007669"/>
    <property type="project" value="UniProtKB-SubCell"/>
</dbReference>
<dbReference type="PROSITE" id="PS50041">
    <property type="entry name" value="C_TYPE_LECTIN_2"/>
    <property type="match status" value="2"/>
</dbReference>
<dbReference type="InterPro" id="IPR016187">
    <property type="entry name" value="CTDL_fold"/>
</dbReference>
<name>A0A8C0RNM0_CANLF</name>
<dbReference type="Gene3D" id="1.10.287.770">
    <property type="entry name" value="YojJ-like"/>
    <property type="match status" value="1"/>
</dbReference>
<keyword evidence="3" id="KW-0430">Lectin</keyword>
<dbReference type="SUPFAM" id="SSF56436">
    <property type="entry name" value="C-type lectin-like"/>
    <property type="match status" value="2"/>
</dbReference>
<proteinExistence type="predicted"/>
<dbReference type="SMART" id="SM00034">
    <property type="entry name" value="CLECT"/>
    <property type="match status" value="2"/>
</dbReference>
<protein>
    <recommendedName>
        <fullName evidence="9">C-type lectin domain-containing protein</fullName>
    </recommendedName>
</protein>
<keyword evidence="4" id="KW-0735">Signal-anchor</keyword>
<dbReference type="InterPro" id="IPR033992">
    <property type="entry name" value="NKR-like_CTLD"/>
</dbReference>
<dbReference type="PANTHER" id="PTHR22800">
    <property type="entry name" value="C-TYPE LECTIN PROTEINS"/>
    <property type="match status" value="1"/>
</dbReference>
<dbReference type="CDD" id="cd03593">
    <property type="entry name" value="CLECT_NK_receptors_like"/>
    <property type="match status" value="1"/>
</dbReference>
<dbReference type="AlphaFoldDB" id="A0A8C0RNM0"/>
<evidence type="ECO:0000256" key="6">
    <source>
        <dbReference type="ARBA" id="ARBA00023136"/>
    </source>
</evidence>
<dbReference type="Gene3D" id="3.10.100.10">
    <property type="entry name" value="Mannose-Binding Protein A, subunit A"/>
    <property type="match status" value="2"/>
</dbReference>
<dbReference type="InterPro" id="IPR001304">
    <property type="entry name" value="C-type_lectin-like"/>
</dbReference>
<dbReference type="Proteomes" id="UP000694429">
    <property type="component" value="Chromosome 27"/>
</dbReference>
<organism evidence="10 11">
    <name type="scientific">Canis lupus familiaris</name>
    <name type="common">Dog</name>
    <name type="synonym">Canis familiaris</name>
    <dbReference type="NCBI Taxonomy" id="9615"/>
    <lineage>
        <taxon>Eukaryota</taxon>
        <taxon>Metazoa</taxon>
        <taxon>Chordata</taxon>
        <taxon>Craniata</taxon>
        <taxon>Vertebrata</taxon>
        <taxon>Euteleostomi</taxon>
        <taxon>Mammalia</taxon>
        <taxon>Eutheria</taxon>
        <taxon>Laurasiatheria</taxon>
        <taxon>Carnivora</taxon>
        <taxon>Caniformia</taxon>
        <taxon>Canidae</taxon>
        <taxon>Canis</taxon>
    </lineage>
</organism>
<evidence type="ECO:0000256" key="4">
    <source>
        <dbReference type="ARBA" id="ARBA00022968"/>
    </source>
</evidence>
<keyword evidence="6 8" id="KW-0472">Membrane</keyword>
<dbReference type="Pfam" id="PF00059">
    <property type="entry name" value="Lectin_C"/>
    <property type="match status" value="2"/>
</dbReference>
<reference evidence="10" key="1">
    <citation type="submission" date="2019-03" db="EMBL/GenBank/DDBJ databases">
        <authorList>
            <person name="Warren W.C."/>
            <person name="Johnson G.S."/>
        </authorList>
    </citation>
    <scope>NUCLEOTIDE SEQUENCE [LARGE SCALE GENOMIC DNA]</scope>
    <source>
        <strain evidence="10">Basenji</strain>
    </source>
</reference>
<reference evidence="10" key="2">
    <citation type="submission" date="2025-08" db="UniProtKB">
        <authorList>
            <consortium name="Ensembl"/>
        </authorList>
    </citation>
    <scope>IDENTIFICATION</scope>
</reference>
<evidence type="ECO:0000313" key="10">
    <source>
        <dbReference type="Ensembl" id="ENSCAFP00030030502.1"/>
    </source>
</evidence>
<feature type="transmembrane region" description="Helical" evidence="8">
    <location>
        <begin position="65"/>
        <end position="90"/>
    </location>
</feature>
<evidence type="ECO:0000256" key="1">
    <source>
        <dbReference type="ARBA" id="ARBA00004606"/>
    </source>
</evidence>
<dbReference type="GO" id="GO:0030246">
    <property type="term" value="F:carbohydrate binding"/>
    <property type="evidence" value="ECO:0007669"/>
    <property type="project" value="UniProtKB-KW"/>
</dbReference>
<accession>A0A8C0RNM0</accession>
<evidence type="ECO:0000256" key="7">
    <source>
        <dbReference type="ARBA" id="ARBA00023180"/>
    </source>
</evidence>
<keyword evidence="2 8" id="KW-0812">Transmembrane</keyword>
<feature type="domain" description="C-type lectin" evidence="9">
    <location>
        <begin position="123"/>
        <end position="230"/>
    </location>
</feature>
<feature type="domain" description="C-type lectin" evidence="9">
    <location>
        <begin position="290"/>
        <end position="397"/>
    </location>
</feature>